<dbReference type="Proteomes" id="UP000326831">
    <property type="component" value="Chromosome"/>
</dbReference>
<dbReference type="RefSeq" id="WP_150518084.1">
    <property type="nucleotide sequence ID" value="NZ_BMVX01000015.1"/>
</dbReference>
<evidence type="ECO:0000313" key="4">
    <source>
        <dbReference type="Proteomes" id="UP000326831"/>
    </source>
</evidence>
<reference evidence="2" key="1">
    <citation type="journal article" date="2014" name="Int. J. Syst. Evol. Microbiol.">
        <title>Complete genome sequence of Corynebacterium casei LMG S-19264T (=DSM 44701T), isolated from a smear-ripened cheese.</title>
        <authorList>
            <consortium name="US DOE Joint Genome Institute (JGI-PGF)"/>
            <person name="Walter F."/>
            <person name="Albersmeier A."/>
            <person name="Kalinowski J."/>
            <person name="Ruckert C."/>
        </authorList>
    </citation>
    <scope>NUCLEOTIDE SEQUENCE</scope>
    <source>
        <strain evidence="2">JCM 4834</strain>
    </source>
</reference>
<reference evidence="3 4" key="2">
    <citation type="submission" date="2017-09" db="EMBL/GenBank/DDBJ databases">
        <authorList>
            <person name="Lee N."/>
            <person name="Cho B.-K."/>
        </authorList>
    </citation>
    <scope>NUCLEOTIDE SEQUENCE [LARGE SCALE GENOMIC DNA]</scope>
    <source>
        <strain evidence="3 4">ATCC 27467</strain>
    </source>
</reference>
<evidence type="ECO:0000313" key="2">
    <source>
        <dbReference type="EMBL" id="GGZ77207.1"/>
    </source>
</evidence>
<protein>
    <recommendedName>
        <fullName evidence="5">DUF3558 domain-containing protein</fullName>
    </recommendedName>
</protein>
<accession>A0A5P2UL06</accession>
<sequence>MIGEPELDGAWEAAGPPEEVRTPERTGGARAPRGPWWWALGGAVLASAVWGGALAVQDRFGGSPQNAYRQAENLCEEAPLRALGSLTGGFEPGMPRHREGPALDWSFCVYGTDWTEGRISYEAQLLVERHKRTDPGPEFGAGPGLDSDMLVAGEPEPIPGLGRRARFDGRVGSPRLQVLDGGTVFTLTVRWFGGDEETEADEAALKAAAVEDLRAVMAALKR</sequence>
<organism evidence="3 4">
    <name type="scientific">Streptomyces subrutilus</name>
    <dbReference type="NCBI Taxonomy" id="36818"/>
    <lineage>
        <taxon>Bacteria</taxon>
        <taxon>Bacillati</taxon>
        <taxon>Actinomycetota</taxon>
        <taxon>Actinomycetes</taxon>
        <taxon>Kitasatosporales</taxon>
        <taxon>Streptomycetaceae</taxon>
        <taxon>Streptomyces</taxon>
    </lineage>
</organism>
<dbReference type="AlphaFoldDB" id="A0A5P2UL06"/>
<dbReference type="EMBL" id="BMVX01000015">
    <property type="protein sequence ID" value="GGZ77207.1"/>
    <property type="molecule type" value="Genomic_DNA"/>
</dbReference>
<gene>
    <name evidence="3" type="ORF">CP968_12530</name>
    <name evidence="2" type="ORF">GCM10010371_41200</name>
</gene>
<dbReference type="KEGG" id="ssub:CP968_12530"/>
<evidence type="ECO:0000313" key="3">
    <source>
        <dbReference type="EMBL" id="QEU79015.1"/>
    </source>
</evidence>
<evidence type="ECO:0000256" key="1">
    <source>
        <dbReference type="SAM" id="MobiDB-lite"/>
    </source>
</evidence>
<dbReference type="Proteomes" id="UP000634660">
    <property type="component" value="Unassembled WGS sequence"/>
</dbReference>
<reference evidence="2" key="3">
    <citation type="submission" date="2020-09" db="EMBL/GenBank/DDBJ databases">
        <authorList>
            <person name="Sun Q."/>
            <person name="Ohkuma M."/>
        </authorList>
    </citation>
    <scope>NUCLEOTIDE SEQUENCE</scope>
    <source>
        <strain evidence="2">JCM 4834</strain>
    </source>
</reference>
<dbReference type="OrthoDB" id="4515152at2"/>
<evidence type="ECO:0008006" key="5">
    <source>
        <dbReference type="Google" id="ProtNLM"/>
    </source>
</evidence>
<proteinExistence type="predicted"/>
<name>A0A5P2UL06_9ACTN</name>
<dbReference type="EMBL" id="CP023701">
    <property type="protein sequence ID" value="QEU79015.1"/>
    <property type="molecule type" value="Genomic_DNA"/>
</dbReference>
<feature type="region of interest" description="Disordered" evidence="1">
    <location>
        <begin position="1"/>
        <end position="30"/>
    </location>
</feature>
<keyword evidence="4" id="KW-1185">Reference proteome</keyword>